<gene>
    <name evidence="1" type="ORF">NHU_00630</name>
</gene>
<dbReference type="AlphaFoldDB" id="A0A0D6AZD0"/>
<sequence>MPVRTDANDVSEAGGDRLNGRARLQAACVREHDFLADEVESSVRGGPIWLRRPSRYKVLLGAGNDAQPVPGDGSSNNPLRNTALAASEAIVDYWD</sequence>
<dbReference type="EMBL" id="AP014800">
    <property type="protein sequence ID" value="BAQ67799.1"/>
    <property type="molecule type" value="Genomic_DNA"/>
</dbReference>
<dbReference type="Proteomes" id="UP000064912">
    <property type="component" value="Chromosome"/>
</dbReference>
<protein>
    <submittedName>
        <fullName evidence="1">HNH nuclease</fullName>
    </submittedName>
</protein>
<name>A0A0D6AZD0_RHOSU</name>
<reference evidence="1 2" key="1">
    <citation type="submission" date="2015-02" db="EMBL/GenBank/DDBJ databases">
        <title>Genome sequene of Rhodovulum sulfidophilum DSM 2351.</title>
        <authorList>
            <person name="Nagao N."/>
        </authorList>
    </citation>
    <scope>NUCLEOTIDE SEQUENCE [LARGE SCALE GENOMIC DNA]</scope>
    <source>
        <strain evidence="1 2">DSM 2351</strain>
    </source>
</reference>
<dbReference type="KEGG" id="rsu:NHU_00630"/>
<accession>A0A0D6AZD0</accession>
<proteinExistence type="predicted"/>
<evidence type="ECO:0000313" key="1">
    <source>
        <dbReference type="EMBL" id="BAQ67799.1"/>
    </source>
</evidence>
<organism evidence="1 2">
    <name type="scientific">Rhodovulum sulfidophilum</name>
    <name type="common">Rhodobacter sulfidophilus</name>
    <dbReference type="NCBI Taxonomy" id="35806"/>
    <lineage>
        <taxon>Bacteria</taxon>
        <taxon>Pseudomonadati</taxon>
        <taxon>Pseudomonadota</taxon>
        <taxon>Alphaproteobacteria</taxon>
        <taxon>Rhodobacterales</taxon>
        <taxon>Paracoccaceae</taxon>
        <taxon>Rhodovulum</taxon>
    </lineage>
</organism>
<evidence type="ECO:0000313" key="2">
    <source>
        <dbReference type="Proteomes" id="UP000064912"/>
    </source>
</evidence>